<accession>A0A401LSZ3</accession>
<proteinExistence type="predicted"/>
<name>A0A401LSZ3_9BACE</name>
<gene>
    <name evidence="1" type="ORF">KGMB02408_15060</name>
</gene>
<keyword evidence="2" id="KW-1185">Reference proteome</keyword>
<dbReference type="AlphaFoldDB" id="A0A401LSZ3"/>
<comment type="caution">
    <text evidence="1">The sequence shown here is derived from an EMBL/GenBank/DDBJ whole genome shotgun (WGS) entry which is preliminary data.</text>
</comment>
<evidence type="ECO:0000313" key="1">
    <source>
        <dbReference type="EMBL" id="GCB34561.1"/>
    </source>
</evidence>
<dbReference type="EMBL" id="BHWB01000003">
    <property type="protein sequence ID" value="GCB34561.1"/>
    <property type="molecule type" value="Genomic_DNA"/>
</dbReference>
<evidence type="ECO:0000313" key="2">
    <source>
        <dbReference type="Proteomes" id="UP000288079"/>
    </source>
</evidence>
<sequence>MLKNKFLVTPARITYKTKQQINIAICVRLGVSIDIKKIGTKNTLKTNRFLSEIKEKIIAKQSVANIPKSNEGVFSYKLIIKKNGIRQHIINPDIKKISFKKSHKKSRPLTPIIYAKEKHPNNIYRGKRMVVITSLKRKEAGFNSV</sequence>
<organism evidence="1 2">
    <name type="scientific">Bacteroides faecalis</name>
    <dbReference type="NCBI Taxonomy" id="2447885"/>
    <lineage>
        <taxon>Bacteria</taxon>
        <taxon>Pseudomonadati</taxon>
        <taxon>Bacteroidota</taxon>
        <taxon>Bacteroidia</taxon>
        <taxon>Bacteroidales</taxon>
        <taxon>Bacteroidaceae</taxon>
        <taxon>Bacteroides</taxon>
    </lineage>
</organism>
<reference evidence="1 2" key="1">
    <citation type="submission" date="2018-10" db="EMBL/GenBank/DDBJ databases">
        <title>Draft Genome Sequence of Bacteroides sp. KCTC 15687.</title>
        <authorList>
            <person name="Yu S.Y."/>
            <person name="Kim J.S."/>
            <person name="Oh B.S."/>
            <person name="Park S.H."/>
            <person name="Kang S.W."/>
            <person name="Park J.E."/>
            <person name="Choi S.H."/>
            <person name="Han K.I."/>
            <person name="Lee K.C."/>
            <person name="Eom M.K."/>
            <person name="Suh M.K."/>
            <person name="Lee D.H."/>
            <person name="Yoon H."/>
            <person name="Kim B."/>
            <person name="Yang S.J."/>
            <person name="Lee J.S."/>
            <person name="Lee J.H."/>
        </authorList>
    </citation>
    <scope>NUCLEOTIDE SEQUENCE [LARGE SCALE GENOMIC DNA]</scope>
    <source>
        <strain evidence="1 2">KCTC 15687</strain>
    </source>
</reference>
<protein>
    <submittedName>
        <fullName evidence="1">Uncharacterized protein</fullName>
    </submittedName>
</protein>
<dbReference type="Proteomes" id="UP000288079">
    <property type="component" value="Unassembled WGS sequence"/>
</dbReference>